<evidence type="ECO:0000313" key="2">
    <source>
        <dbReference type="EMBL" id="KYN01441.1"/>
    </source>
</evidence>
<reference evidence="2 3" key="1">
    <citation type="submission" date="2016-03" db="EMBL/GenBank/DDBJ databases">
        <title>Cyphomyrmex costatus WGS genome.</title>
        <authorList>
            <person name="Nygaard S."/>
            <person name="Hu H."/>
            <person name="Boomsma J."/>
            <person name="Zhang G."/>
        </authorList>
    </citation>
    <scope>NUCLEOTIDE SEQUENCE [LARGE SCALE GENOMIC DNA]</scope>
    <source>
        <strain evidence="2">MS0001</strain>
        <tissue evidence="2">Whole body</tissue>
    </source>
</reference>
<evidence type="ECO:0000256" key="1">
    <source>
        <dbReference type="SAM" id="MobiDB-lite"/>
    </source>
</evidence>
<proteinExistence type="predicted"/>
<accession>A0A151IHK4</accession>
<dbReference type="EMBL" id="KQ977603">
    <property type="protein sequence ID" value="KYN01441.1"/>
    <property type="molecule type" value="Genomic_DNA"/>
</dbReference>
<protein>
    <submittedName>
        <fullName evidence="2">Uncharacterized protein</fullName>
    </submittedName>
</protein>
<gene>
    <name evidence="2" type="ORF">ALC62_07763</name>
</gene>
<name>A0A151IHK4_9HYME</name>
<dbReference type="Proteomes" id="UP000078542">
    <property type="component" value="Unassembled WGS sequence"/>
</dbReference>
<sequence>LVQEKESDKPLNHRREATPPSTSARSHRPSKHEVHKSSISQQILLENNVQPSSNINKENSVQGTNQGYMIFSRATNTYSYIVLYLSVQQDINLGFDPLKGLEPTRLGKTRIVKGR</sequence>
<evidence type="ECO:0000313" key="3">
    <source>
        <dbReference type="Proteomes" id="UP000078542"/>
    </source>
</evidence>
<organism evidence="2 3">
    <name type="scientific">Cyphomyrmex costatus</name>
    <dbReference type="NCBI Taxonomy" id="456900"/>
    <lineage>
        <taxon>Eukaryota</taxon>
        <taxon>Metazoa</taxon>
        <taxon>Ecdysozoa</taxon>
        <taxon>Arthropoda</taxon>
        <taxon>Hexapoda</taxon>
        <taxon>Insecta</taxon>
        <taxon>Pterygota</taxon>
        <taxon>Neoptera</taxon>
        <taxon>Endopterygota</taxon>
        <taxon>Hymenoptera</taxon>
        <taxon>Apocrita</taxon>
        <taxon>Aculeata</taxon>
        <taxon>Formicoidea</taxon>
        <taxon>Formicidae</taxon>
        <taxon>Myrmicinae</taxon>
        <taxon>Cyphomyrmex</taxon>
    </lineage>
</organism>
<feature type="non-terminal residue" evidence="2">
    <location>
        <position position="1"/>
    </location>
</feature>
<dbReference type="AlphaFoldDB" id="A0A151IHK4"/>
<feature type="compositionally biased region" description="Basic and acidic residues" evidence="1">
    <location>
        <begin position="1"/>
        <end position="17"/>
    </location>
</feature>
<feature type="region of interest" description="Disordered" evidence="1">
    <location>
        <begin position="1"/>
        <end position="43"/>
    </location>
</feature>
<keyword evidence="3" id="KW-1185">Reference proteome</keyword>